<evidence type="ECO:0000313" key="2">
    <source>
        <dbReference type="EMBL" id="ABJ09064.1"/>
    </source>
</evidence>
<proteinExistence type="predicted"/>
<organism evidence="2 3">
    <name type="scientific">Nile crocodilepox virus (isolate Crocodylus niloticus/Zimbabwe/Ume/2001)</name>
    <name type="common">CRV</name>
    <dbReference type="NCBI Taxonomy" id="1289473"/>
    <lineage>
        <taxon>Viruses</taxon>
        <taxon>Varidnaviria</taxon>
        <taxon>Bamfordvirae</taxon>
        <taxon>Nucleocytoviricota</taxon>
        <taxon>Pokkesviricetes</taxon>
        <taxon>Chitovirales</taxon>
        <taxon>Poxviridae</taxon>
        <taxon>Chordopoxvirinae</taxon>
        <taxon>Crocodylidpoxvirus</taxon>
        <taxon>Crocodylidpoxvirus nilecrocodilepox</taxon>
        <taxon>Nile crocodilepox virus</taxon>
    </lineage>
</organism>
<organismHost>
    <name type="scientific">Crocodylus johnstoni</name>
    <name type="common">Australian freshwater crocodile</name>
    <dbReference type="NCBI Taxonomy" id="184234"/>
</organismHost>
<keyword evidence="3" id="KW-1185">Reference proteome</keyword>
<dbReference type="RefSeq" id="YP_784363.1">
    <property type="nucleotide sequence ID" value="NC_008030.1"/>
</dbReference>
<evidence type="ECO:0000313" key="1">
    <source>
        <dbReference type="EMBL" id="ABJ08892.1"/>
    </source>
</evidence>
<organismHost>
    <name type="scientific">Crocodylus niloticus</name>
    <name type="common">Nile crocodile</name>
    <name type="synonym">African crocodile</name>
    <dbReference type="NCBI Taxonomy" id="8501"/>
</organismHost>
<dbReference type="GeneID" id="4363309"/>
<gene>
    <name evidence="1" type="ORF">CRV001</name>
    <name evidence="2" type="ORF">CRV173</name>
</gene>
<dbReference type="GeneID" id="4363391"/>
<organismHost>
    <name type="scientific">Crocodylus porosus</name>
    <name type="common">Saltwater crocodile</name>
    <name type="synonym">Estuarine crocodile</name>
    <dbReference type="NCBI Taxonomy" id="8502"/>
</organismHost>
<dbReference type="KEGG" id="vg:4363391"/>
<dbReference type="KEGG" id="vg:4363309"/>
<reference evidence="2 3" key="1">
    <citation type="journal article" date="2006" name="J. Virol.">
        <title>Genome of crocodilepox virus.</title>
        <authorList>
            <person name="Afonso C.L."/>
            <person name="Tulman E.R."/>
            <person name="Delhon G."/>
            <person name="Lu Z."/>
            <person name="Viljoen G.J."/>
            <person name="Wallace D.B."/>
            <person name="Kutish G.F."/>
            <person name="Rock D.L."/>
        </authorList>
    </citation>
    <scope>NUCLEOTIDE SEQUENCE [LARGE SCALE GENOMIC DNA]</scope>
    <source>
        <strain evidence="3">Isolate Crocodylus niloticus/Zimbabwe/Ume/2001</strain>
    </source>
</reference>
<dbReference type="RefSeq" id="YP_784191.1">
    <property type="nucleotide sequence ID" value="NC_008030.1"/>
</dbReference>
<name>Q06ZX8_CPRVZ</name>
<dbReference type="EMBL" id="DQ356948">
    <property type="protein sequence ID" value="ABJ09064.1"/>
    <property type="molecule type" value="Genomic_DNA"/>
</dbReference>
<sequence length="78" mass="8531">MRQPRRSSLARAKLVEGFARAAITLRASMLSYAETFALSAEIINDSRDRVEWVSLALQAGSAGAWAAAAGENWLNYFP</sequence>
<dbReference type="EMBL" id="DQ356948">
    <property type="protein sequence ID" value="ABJ08892.1"/>
    <property type="molecule type" value="Genomic_DNA"/>
</dbReference>
<dbReference type="Proteomes" id="UP000011300">
    <property type="component" value="Segment"/>
</dbReference>
<evidence type="ECO:0000313" key="3">
    <source>
        <dbReference type="Proteomes" id="UP000011300"/>
    </source>
</evidence>
<accession>Q06ZX8</accession>
<protein>
    <submittedName>
        <fullName evidence="2">Uncharacterized protein</fullName>
    </submittedName>
</protein>